<evidence type="ECO:0000256" key="1">
    <source>
        <dbReference type="SAM" id="MobiDB-lite"/>
    </source>
</evidence>
<keyword evidence="3" id="KW-1185">Reference proteome</keyword>
<name>A0ABS8Y6Y2_DATST</name>
<evidence type="ECO:0000313" key="2">
    <source>
        <dbReference type="EMBL" id="MCE5166380.1"/>
    </source>
</evidence>
<organism evidence="2 3">
    <name type="scientific">Datura stramonium</name>
    <name type="common">Jimsonweed</name>
    <name type="synonym">Common thornapple</name>
    <dbReference type="NCBI Taxonomy" id="4076"/>
    <lineage>
        <taxon>Eukaryota</taxon>
        <taxon>Viridiplantae</taxon>
        <taxon>Streptophyta</taxon>
        <taxon>Embryophyta</taxon>
        <taxon>Tracheophyta</taxon>
        <taxon>Spermatophyta</taxon>
        <taxon>Magnoliopsida</taxon>
        <taxon>eudicotyledons</taxon>
        <taxon>Gunneridae</taxon>
        <taxon>Pentapetalae</taxon>
        <taxon>asterids</taxon>
        <taxon>lamiids</taxon>
        <taxon>Solanales</taxon>
        <taxon>Solanaceae</taxon>
        <taxon>Solanoideae</taxon>
        <taxon>Datureae</taxon>
        <taxon>Datura</taxon>
    </lineage>
</organism>
<reference evidence="2 3" key="1">
    <citation type="journal article" date="2021" name="BMC Genomics">
        <title>Datura genome reveals duplications of psychoactive alkaloid biosynthetic genes and high mutation rate following tissue culture.</title>
        <authorList>
            <person name="Rajewski A."/>
            <person name="Carter-House D."/>
            <person name="Stajich J."/>
            <person name="Litt A."/>
        </authorList>
    </citation>
    <scope>NUCLEOTIDE SEQUENCE [LARGE SCALE GENOMIC DNA]</scope>
    <source>
        <strain evidence="2">AR-01</strain>
    </source>
</reference>
<evidence type="ECO:0000313" key="3">
    <source>
        <dbReference type="Proteomes" id="UP000823775"/>
    </source>
</evidence>
<proteinExistence type="predicted"/>
<dbReference type="EMBL" id="JACEIK010022311">
    <property type="protein sequence ID" value="MCE5166380.1"/>
    <property type="molecule type" value="Genomic_DNA"/>
</dbReference>
<gene>
    <name evidence="2" type="ORF">HAX54_018168</name>
</gene>
<dbReference type="Proteomes" id="UP000823775">
    <property type="component" value="Unassembled WGS sequence"/>
</dbReference>
<protein>
    <submittedName>
        <fullName evidence="2">Uncharacterized protein</fullName>
    </submittedName>
</protein>
<accession>A0ABS8Y6Y2</accession>
<comment type="caution">
    <text evidence="2">The sequence shown here is derived from an EMBL/GenBank/DDBJ whole genome shotgun (WGS) entry which is preliminary data.</text>
</comment>
<feature type="region of interest" description="Disordered" evidence="1">
    <location>
        <begin position="28"/>
        <end position="57"/>
    </location>
</feature>
<feature type="non-terminal residue" evidence="2">
    <location>
        <position position="1"/>
    </location>
</feature>
<sequence>IDPDYAVKSRVLEYDVYEKGLGEETFEHGIESARGRGTGVVHDRQRVTDPPPPRWAP</sequence>